<dbReference type="RefSeq" id="WP_114544642.1">
    <property type="nucleotide sequence ID" value="NZ_QQBG01000028.1"/>
</dbReference>
<reference evidence="5 6" key="1">
    <citation type="submission" date="2018-07" db="EMBL/GenBank/DDBJ databases">
        <title>Comparative genomics of the Candidatus Parilichlamydiaceae reveals evidence of convergent evolution and genome reduction in the phylum Chlamydiae.</title>
        <authorList>
            <person name="Taylor-Brown A."/>
            <person name="Polkinghorne A."/>
        </authorList>
    </citation>
    <scope>NUCLEOTIDE SEQUENCE [LARGE SCALE GENOMIC DNA]</scope>
    <source>
        <strain evidence="5 6">Hat2</strain>
    </source>
</reference>
<evidence type="ECO:0000256" key="3">
    <source>
        <dbReference type="HAMAP-Rule" id="MF_00580"/>
    </source>
</evidence>
<organism evidence="5 6">
    <name type="scientific">Candidatus Similichlamydia laticola</name>
    <dbReference type="NCBI Taxonomy" id="2170265"/>
    <lineage>
        <taxon>Bacteria</taxon>
        <taxon>Pseudomonadati</taxon>
        <taxon>Chlamydiota</taxon>
        <taxon>Chlamydiia</taxon>
        <taxon>Parachlamydiales</taxon>
        <taxon>Candidatus Parilichlamydiaceae</taxon>
        <taxon>Candidatus Similichlamydia</taxon>
    </lineage>
</organism>
<dbReference type="FunFam" id="2.30.33.40:FF:000001">
    <property type="entry name" value="10 kDa chaperonin"/>
    <property type="match status" value="1"/>
</dbReference>
<dbReference type="GO" id="GO:0051082">
    <property type="term" value="F:unfolded protein binding"/>
    <property type="evidence" value="ECO:0007669"/>
    <property type="project" value="TreeGrafter"/>
</dbReference>
<dbReference type="Gene3D" id="2.30.33.40">
    <property type="entry name" value="GroES chaperonin"/>
    <property type="match status" value="1"/>
</dbReference>
<dbReference type="CDD" id="cd00320">
    <property type="entry name" value="cpn10"/>
    <property type="match status" value="1"/>
</dbReference>
<dbReference type="InterPro" id="IPR011032">
    <property type="entry name" value="GroES-like_sf"/>
</dbReference>
<dbReference type="GO" id="GO:0046872">
    <property type="term" value="F:metal ion binding"/>
    <property type="evidence" value="ECO:0007669"/>
    <property type="project" value="TreeGrafter"/>
</dbReference>
<dbReference type="GO" id="GO:0005737">
    <property type="term" value="C:cytoplasm"/>
    <property type="evidence" value="ECO:0007669"/>
    <property type="project" value="UniProtKB-SubCell"/>
</dbReference>
<dbReference type="GO" id="GO:0044183">
    <property type="term" value="F:protein folding chaperone"/>
    <property type="evidence" value="ECO:0007669"/>
    <property type="project" value="InterPro"/>
</dbReference>
<comment type="subcellular location">
    <subcellularLocation>
        <location evidence="3">Cytoplasm</location>
    </subcellularLocation>
</comment>
<dbReference type="HAMAP" id="MF_00580">
    <property type="entry name" value="CH10"/>
    <property type="match status" value="1"/>
</dbReference>
<dbReference type="PANTHER" id="PTHR10772">
    <property type="entry name" value="10 KDA HEAT SHOCK PROTEIN"/>
    <property type="match status" value="1"/>
</dbReference>
<dbReference type="InterPro" id="IPR020818">
    <property type="entry name" value="Chaperonin_GroES"/>
</dbReference>
<evidence type="ECO:0000256" key="2">
    <source>
        <dbReference type="ARBA" id="ARBA00023186"/>
    </source>
</evidence>
<dbReference type="GO" id="GO:0005524">
    <property type="term" value="F:ATP binding"/>
    <property type="evidence" value="ECO:0007669"/>
    <property type="project" value="InterPro"/>
</dbReference>
<dbReference type="AlphaFoldDB" id="A0A369K969"/>
<accession>A0A369K969</accession>
<dbReference type="GO" id="GO:0051087">
    <property type="term" value="F:protein-folding chaperone binding"/>
    <property type="evidence" value="ECO:0007669"/>
    <property type="project" value="TreeGrafter"/>
</dbReference>
<keyword evidence="2 3" id="KW-0143">Chaperone</keyword>
<dbReference type="Pfam" id="PF00166">
    <property type="entry name" value="Cpn10"/>
    <property type="match status" value="1"/>
</dbReference>
<dbReference type="PANTHER" id="PTHR10772:SF63">
    <property type="entry name" value="20 KDA CHAPERONIN, CHLOROPLASTIC"/>
    <property type="match status" value="1"/>
</dbReference>
<dbReference type="SUPFAM" id="SSF50129">
    <property type="entry name" value="GroES-like"/>
    <property type="match status" value="1"/>
</dbReference>
<dbReference type="EMBL" id="QQBG01000028">
    <property type="protein sequence ID" value="RDB31139.1"/>
    <property type="molecule type" value="Genomic_DNA"/>
</dbReference>
<comment type="function">
    <text evidence="3 4">Together with the chaperonin GroEL, plays an essential role in assisting protein folding. The GroEL-GroES system forms a nano-cage that allows encapsulation of the non-native substrate proteins and provides a physical environment optimized to promote and accelerate protein folding. GroES binds to the apical surface of the GroEL ring, thereby capping the opening of the GroEL channel.</text>
</comment>
<keyword evidence="3" id="KW-0963">Cytoplasm</keyword>
<evidence type="ECO:0000313" key="6">
    <source>
        <dbReference type="Proteomes" id="UP000253816"/>
    </source>
</evidence>
<sequence>MAKLKPLGNRVLIKRSASAQSKKGILIPETVKEKPCEGVVVRCGEEDLSSGSPSPVELKEGDRVLFSSYSGSEIQFEGEDFLVVSLKDILGILPS</sequence>
<evidence type="ECO:0000256" key="1">
    <source>
        <dbReference type="ARBA" id="ARBA00006975"/>
    </source>
</evidence>
<name>A0A369K969_9BACT</name>
<dbReference type="InterPro" id="IPR037124">
    <property type="entry name" value="Chaperonin_GroES_sf"/>
</dbReference>
<dbReference type="Proteomes" id="UP000253816">
    <property type="component" value="Unassembled WGS sequence"/>
</dbReference>
<dbReference type="SMART" id="SM00883">
    <property type="entry name" value="Cpn10"/>
    <property type="match status" value="1"/>
</dbReference>
<proteinExistence type="inferred from homology"/>
<gene>
    <name evidence="3" type="primary">groES</name>
    <name evidence="3" type="synonym">groS</name>
    <name evidence="5" type="ORF">HAT2_00759</name>
</gene>
<evidence type="ECO:0000313" key="5">
    <source>
        <dbReference type="EMBL" id="RDB31139.1"/>
    </source>
</evidence>
<protein>
    <recommendedName>
        <fullName evidence="3">Co-chaperonin GroES</fullName>
    </recommendedName>
    <alternativeName>
        <fullName evidence="3">10 kDa chaperonin</fullName>
    </alternativeName>
    <alternativeName>
        <fullName evidence="3">Chaperonin-10</fullName>
        <shortName evidence="3">Cpn10</shortName>
    </alternativeName>
</protein>
<comment type="caution">
    <text evidence="5">The sequence shown here is derived from an EMBL/GenBank/DDBJ whole genome shotgun (WGS) entry which is preliminary data.</text>
</comment>
<dbReference type="PRINTS" id="PR00297">
    <property type="entry name" value="CHAPERONIN10"/>
</dbReference>
<comment type="similarity">
    <text evidence="1 3 4">Belongs to the GroES chaperonin family.</text>
</comment>
<dbReference type="OrthoDB" id="9806791at2"/>
<evidence type="ECO:0000256" key="4">
    <source>
        <dbReference type="RuleBase" id="RU000535"/>
    </source>
</evidence>
<keyword evidence="5" id="KW-0346">Stress response</keyword>
<comment type="subunit">
    <text evidence="3">Heptamer of 7 subunits arranged in a ring. Interacts with the chaperonin GroEL.</text>
</comment>
<keyword evidence="6" id="KW-1185">Reference proteome</keyword>